<reference evidence="3" key="1">
    <citation type="journal article" date="2019" name="Int. J. Syst. Evol. Microbiol.">
        <title>The Global Catalogue of Microorganisms (GCM) 10K type strain sequencing project: providing services to taxonomists for standard genome sequencing and annotation.</title>
        <authorList>
            <consortium name="The Broad Institute Genomics Platform"/>
            <consortium name="The Broad Institute Genome Sequencing Center for Infectious Disease"/>
            <person name="Wu L."/>
            <person name="Ma J."/>
        </authorList>
    </citation>
    <scope>NUCLEOTIDE SEQUENCE [LARGE SCALE GENOMIC DNA]</scope>
    <source>
        <strain evidence="3">KCTC 5701</strain>
    </source>
</reference>
<keyword evidence="3" id="KW-1185">Reference proteome</keyword>
<gene>
    <name evidence="2" type="ORF">ACFP3J_14320</name>
</gene>
<dbReference type="RefSeq" id="WP_344351675.1">
    <property type="nucleotide sequence ID" value="NZ_BAAASM010000053.1"/>
</dbReference>
<feature type="region of interest" description="Disordered" evidence="1">
    <location>
        <begin position="1"/>
        <end position="47"/>
    </location>
</feature>
<evidence type="ECO:0000313" key="2">
    <source>
        <dbReference type="EMBL" id="MFC5656655.1"/>
    </source>
</evidence>
<comment type="caution">
    <text evidence="2">The sequence shown here is derived from an EMBL/GenBank/DDBJ whole genome shotgun (WGS) entry which is preliminary data.</text>
</comment>
<dbReference type="Proteomes" id="UP001596065">
    <property type="component" value="Unassembled WGS sequence"/>
</dbReference>
<proteinExistence type="predicted"/>
<evidence type="ECO:0000313" key="3">
    <source>
        <dbReference type="Proteomes" id="UP001596065"/>
    </source>
</evidence>
<dbReference type="EMBL" id="JBHSOE010000019">
    <property type="protein sequence ID" value="MFC5656655.1"/>
    <property type="molecule type" value="Genomic_DNA"/>
</dbReference>
<sequence length="47" mass="4656">MGRPPQNGAALSPAARNASTAVRRSAGESAVTRSSSPPLVIAATPEP</sequence>
<accession>A0ABW0WEH7</accession>
<evidence type="ECO:0000256" key="1">
    <source>
        <dbReference type="SAM" id="MobiDB-lite"/>
    </source>
</evidence>
<name>A0ABW0WEH7_STRNO</name>
<protein>
    <submittedName>
        <fullName evidence="2">Uncharacterized protein</fullName>
    </submittedName>
</protein>
<organism evidence="2 3">
    <name type="scientific">Streptomyces nogalater</name>
    <dbReference type="NCBI Taxonomy" id="38314"/>
    <lineage>
        <taxon>Bacteria</taxon>
        <taxon>Bacillati</taxon>
        <taxon>Actinomycetota</taxon>
        <taxon>Actinomycetes</taxon>
        <taxon>Kitasatosporales</taxon>
        <taxon>Streptomycetaceae</taxon>
        <taxon>Streptomyces</taxon>
    </lineage>
</organism>